<dbReference type="SMART" id="SM00386">
    <property type="entry name" value="HAT"/>
    <property type="match status" value="4"/>
</dbReference>
<dbReference type="FunFam" id="1.25.40.10:FF:003529">
    <property type="entry name" value="Uncharacterized protein"/>
    <property type="match status" value="1"/>
</dbReference>
<evidence type="ECO:0000313" key="7">
    <source>
        <dbReference type="Proteomes" id="UP000823749"/>
    </source>
</evidence>
<organism evidence="6 7">
    <name type="scientific">Rhododendron griersonianum</name>
    <dbReference type="NCBI Taxonomy" id="479676"/>
    <lineage>
        <taxon>Eukaryota</taxon>
        <taxon>Viridiplantae</taxon>
        <taxon>Streptophyta</taxon>
        <taxon>Embryophyta</taxon>
        <taxon>Tracheophyta</taxon>
        <taxon>Spermatophyta</taxon>
        <taxon>Magnoliopsida</taxon>
        <taxon>eudicotyledons</taxon>
        <taxon>Gunneridae</taxon>
        <taxon>Pentapetalae</taxon>
        <taxon>asterids</taxon>
        <taxon>Ericales</taxon>
        <taxon>Ericaceae</taxon>
        <taxon>Ericoideae</taxon>
        <taxon>Rhodoreae</taxon>
        <taxon>Rhododendron</taxon>
    </lineage>
</organism>
<dbReference type="AlphaFoldDB" id="A0AAV6I6B8"/>
<dbReference type="InterPro" id="IPR003107">
    <property type="entry name" value="HAT"/>
</dbReference>
<reference evidence="6" key="1">
    <citation type="submission" date="2020-08" db="EMBL/GenBank/DDBJ databases">
        <title>Plant Genome Project.</title>
        <authorList>
            <person name="Zhang R.-G."/>
        </authorList>
    </citation>
    <scope>NUCLEOTIDE SEQUENCE</scope>
    <source>
        <strain evidence="6">WSP0</strain>
        <tissue evidence="6">Leaf</tissue>
    </source>
</reference>
<feature type="region of interest" description="Disordered" evidence="4">
    <location>
        <begin position="1"/>
        <end position="46"/>
    </location>
</feature>
<dbReference type="EMBL" id="JACTNZ010000011">
    <property type="protein sequence ID" value="KAG5524213.1"/>
    <property type="molecule type" value="Genomic_DNA"/>
</dbReference>
<feature type="compositionally biased region" description="Basic and acidic residues" evidence="4">
    <location>
        <begin position="34"/>
        <end position="45"/>
    </location>
</feature>
<proteinExistence type="predicted"/>
<feature type="domain" description="PRP1 splicing factor N-terminal" evidence="5">
    <location>
        <begin position="23"/>
        <end position="131"/>
    </location>
</feature>
<feature type="region of interest" description="Disordered" evidence="4">
    <location>
        <begin position="410"/>
        <end position="431"/>
    </location>
</feature>
<dbReference type="InterPro" id="IPR011990">
    <property type="entry name" value="TPR-like_helical_dom_sf"/>
</dbReference>
<dbReference type="InterPro" id="IPR010491">
    <property type="entry name" value="PRP1_N"/>
</dbReference>
<keyword evidence="3" id="KW-0539">Nucleus</keyword>
<evidence type="ECO:0000256" key="4">
    <source>
        <dbReference type="SAM" id="MobiDB-lite"/>
    </source>
</evidence>
<keyword evidence="7" id="KW-1185">Reference proteome</keyword>
<gene>
    <name evidence="6" type="ORF">RHGRI_031023</name>
</gene>
<protein>
    <recommendedName>
        <fullName evidence="5">PRP1 splicing factor N-terminal domain-containing protein</fullName>
    </recommendedName>
</protein>
<accession>A0AAV6I6B8</accession>
<dbReference type="InterPro" id="IPR045075">
    <property type="entry name" value="Syf1-like"/>
</dbReference>
<evidence type="ECO:0000313" key="6">
    <source>
        <dbReference type="EMBL" id="KAG5524213.1"/>
    </source>
</evidence>
<dbReference type="PANTHER" id="PTHR11246:SF1">
    <property type="entry name" value="PRE-MRNA-PROCESSING FACTOR 6"/>
    <property type="match status" value="1"/>
</dbReference>
<evidence type="ECO:0000256" key="2">
    <source>
        <dbReference type="ARBA" id="ARBA00022737"/>
    </source>
</evidence>
<dbReference type="Pfam" id="PF06424">
    <property type="entry name" value="PRP1_N"/>
    <property type="match status" value="1"/>
</dbReference>
<evidence type="ECO:0000256" key="3">
    <source>
        <dbReference type="ARBA" id="ARBA00023242"/>
    </source>
</evidence>
<dbReference type="GO" id="GO:0046540">
    <property type="term" value="C:U4/U6 x U5 tri-snRNP complex"/>
    <property type="evidence" value="ECO:0007669"/>
    <property type="project" value="TreeGrafter"/>
</dbReference>
<feature type="compositionally biased region" description="Acidic residues" evidence="4">
    <location>
        <begin position="24"/>
        <end position="33"/>
    </location>
</feature>
<evidence type="ECO:0000256" key="1">
    <source>
        <dbReference type="ARBA" id="ARBA00004123"/>
    </source>
</evidence>
<dbReference type="GO" id="GO:0080188">
    <property type="term" value="P:gene silencing by siRNA-directed DNA methylation"/>
    <property type="evidence" value="ECO:0007669"/>
    <property type="project" value="TreeGrafter"/>
</dbReference>
<dbReference type="GO" id="GO:0071013">
    <property type="term" value="C:catalytic step 2 spliceosome"/>
    <property type="evidence" value="ECO:0007669"/>
    <property type="project" value="TreeGrafter"/>
</dbReference>
<keyword evidence="2" id="KW-0677">Repeat</keyword>
<comment type="subcellular location">
    <subcellularLocation>
        <location evidence="1">Nucleus</location>
    </subcellularLocation>
</comment>
<dbReference type="PANTHER" id="PTHR11246">
    <property type="entry name" value="PRE-MRNA SPLICING FACTOR"/>
    <property type="match status" value="1"/>
</dbReference>
<dbReference type="Gene3D" id="1.25.40.10">
    <property type="entry name" value="Tetratricopeptide repeat domain"/>
    <property type="match status" value="2"/>
</dbReference>
<sequence>MSSLSPKVQLGWATGGGQKGPGREEEEEEEEENEKGYDKNQKFDEFEGNDVGLFTWTKYDEEADAVWEEIDKRMDSRRKDRREARLKQEIEKCRASCPNITEQFAHLKRKLFTMSSHEWDSILEIGDYSLRNKKRRFESYVPVPDTLLEKARQEKEHVAALDLKSLTVVDPRGYLTDLKSIKIDVDISDIKRARLLLKSVIQTNPKHPPGWIATARLEEVAEACRLSSPDEAKAVLTRGVKAIPNFVELWMQAAKLEHDDGNKSRTLRKGLEHIPDSVWLWKAVVELANEEDARLLLQRAVECCPLNVELWLALARLETYDSAKKVLNKARSYMPKELAIWISAAKLEEANGNKAMVGKRIERGIRTLQKAAMVVDREAWMKEAEAAERAGSVATCHAIIHNTIGVRVEEEDRKKTWSPSSGSSLPRKNPPAPAALALLQSAIDELRRTRNVGIGIRDGPSNDIRVAKDEAQSKRLISPTTAFLNPIKCDAKPHIYSVISITDLMRSYEVSSADEAIVKSEDQL</sequence>
<dbReference type="SUPFAM" id="SSF48452">
    <property type="entry name" value="TPR-like"/>
    <property type="match status" value="2"/>
</dbReference>
<evidence type="ECO:0000259" key="5">
    <source>
        <dbReference type="Pfam" id="PF06424"/>
    </source>
</evidence>
<dbReference type="GO" id="GO:2000636">
    <property type="term" value="P:positive regulation of primary miRNA processing"/>
    <property type="evidence" value="ECO:0007669"/>
    <property type="project" value="TreeGrafter"/>
</dbReference>
<dbReference type="Proteomes" id="UP000823749">
    <property type="component" value="Chromosome 11"/>
</dbReference>
<comment type="caution">
    <text evidence="6">The sequence shown here is derived from an EMBL/GenBank/DDBJ whole genome shotgun (WGS) entry which is preliminary data.</text>
</comment>
<dbReference type="GO" id="GO:0000244">
    <property type="term" value="P:spliceosomal tri-snRNP complex assembly"/>
    <property type="evidence" value="ECO:0007669"/>
    <property type="project" value="TreeGrafter"/>
</dbReference>
<feature type="compositionally biased region" description="Polar residues" evidence="4">
    <location>
        <begin position="417"/>
        <end position="426"/>
    </location>
</feature>
<name>A0AAV6I6B8_9ERIC</name>